<proteinExistence type="predicted"/>
<dbReference type="SUPFAM" id="SSF53474">
    <property type="entry name" value="alpha/beta-Hydrolases"/>
    <property type="match status" value="1"/>
</dbReference>
<keyword evidence="1" id="KW-0732">Signal</keyword>
<comment type="caution">
    <text evidence="3">The sequence shown here is derived from an EMBL/GenBank/DDBJ whole genome shotgun (WGS) entry which is preliminary data.</text>
</comment>
<dbReference type="PROSITE" id="PS51318">
    <property type="entry name" value="TAT"/>
    <property type="match status" value="1"/>
</dbReference>
<dbReference type="EMBL" id="JACHIN010000011">
    <property type="protein sequence ID" value="MBB5081753.1"/>
    <property type="molecule type" value="Genomic_DNA"/>
</dbReference>
<dbReference type="Proteomes" id="UP000568380">
    <property type="component" value="Unassembled WGS sequence"/>
</dbReference>
<accession>A0A7W8ABK1</accession>
<evidence type="ECO:0000259" key="2">
    <source>
        <dbReference type="Pfam" id="PF08386"/>
    </source>
</evidence>
<evidence type="ECO:0000313" key="3">
    <source>
        <dbReference type="EMBL" id="MBB5081753.1"/>
    </source>
</evidence>
<organism evidence="3 4">
    <name type="scientific">Nonomuraea endophytica</name>
    <dbReference type="NCBI Taxonomy" id="714136"/>
    <lineage>
        <taxon>Bacteria</taxon>
        <taxon>Bacillati</taxon>
        <taxon>Actinomycetota</taxon>
        <taxon>Actinomycetes</taxon>
        <taxon>Streptosporangiales</taxon>
        <taxon>Streptosporangiaceae</taxon>
        <taxon>Nonomuraea</taxon>
    </lineage>
</organism>
<dbReference type="InterPro" id="IPR029058">
    <property type="entry name" value="AB_hydrolase_fold"/>
</dbReference>
<dbReference type="RefSeq" id="WP_184969357.1">
    <property type="nucleotide sequence ID" value="NZ_JACHIN010000011.1"/>
</dbReference>
<evidence type="ECO:0000256" key="1">
    <source>
        <dbReference type="SAM" id="SignalP"/>
    </source>
</evidence>
<sequence>MTFPSLFRRRVLVVACTAAVLGTALSPVAAAAPAVSWGRCTGLPEPVRDLECGTLTVPLDYAEPGSGTIELALIRARATGGRAGSMVFNFGGGGHDVLDFAAQAPQYAALRTRYDLVSFDRRGSGGSAPPRCGTDRAADRFLALGPGVGRMVLDAGVNPDLSLRDVGTLLTRISQDSYDRFLAACVKAGCEPAAGPTIHYTGPAPILVITATNDTAAPPAGAARLARKLGDAVTLTYEGDNHGSYPIGGPCVTDRVEDYLLRNKIPAPGISCPKTG</sequence>
<dbReference type="AlphaFoldDB" id="A0A7W8ABK1"/>
<dbReference type="InterPro" id="IPR006311">
    <property type="entry name" value="TAT_signal"/>
</dbReference>
<evidence type="ECO:0000313" key="4">
    <source>
        <dbReference type="Proteomes" id="UP000568380"/>
    </source>
</evidence>
<name>A0A7W8ABK1_9ACTN</name>
<gene>
    <name evidence="3" type="ORF">HNR40_007248</name>
</gene>
<reference evidence="3 4" key="1">
    <citation type="submission" date="2020-08" db="EMBL/GenBank/DDBJ databases">
        <title>Genomic Encyclopedia of Type Strains, Phase IV (KMG-IV): sequencing the most valuable type-strain genomes for metagenomic binning, comparative biology and taxonomic classification.</title>
        <authorList>
            <person name="Goeker M."/>
        </authorList>
    </citation>
    <scope>NUCLEOTIDE SEQUENCE [LARGE SCALE GENOMIC DNA]</scope>
    <source>
        <strain evidence="3 4">DSM 45385</strain>
    </source>
</reference>
<feature type="domain" description="Peptidase S33 tripeptidyl aminopeptidase-like C-terminal" evidence="2">
    <location>
        <begin position="200"/>
        <end position="272"/>
    </location>
</feature>
<feature type="signal peptide" evidence="1">
    <location>
        <begin position="1"/>
        <end position="31"/>
    </location>
</feature>
<feature type="chain" id="PRO_5039543063" evidence="1">
    <location>
        <begin position="32"/>
        <end position="276"/>
    </location>
</feature>
<protein>
    <submittedName>
        <fullName evidence="3">Pimeloyl-ACP methyl ester carboxylesterase</fullName>
    </submittedName>
</protein>
<dbReference type="InterPro" id="IPR013595">
    <property type="entry name" value="Pept_S33_TAP-like_C"/>
</dbReference>
<dbReference type="Gene3D" id="3.40.50.1820">
    <property type="entry name" value="alpha/beta hydrolase"/>
    <property type="match status" value="2"/>
</dbReference>
<keyword evidence="4" id="KW-1185">Reference proteome</keyword>
<dbReference type="Pfam" id="PF08386">
    <property type="entry name" value="Abhydrolase_4"/>
    <property type="match status" value="1"/>
</dbReference>